<feature type="region of interest" description="Disordered" evidence="2">
    <location>
        <begin position="77"/>
        <end position="103"/>
    </location>
</feature>
<dbReference type="Pfam" id="PF05949">
    <property type="entry name" value="DUF881"/>
    <property type="match status" value="1"/>
</dbReference>
<reference evidence="4" key="1">
    <citation type="journal article" date="2019" name="Int. J. Syst. Evol. Microbiol.">
        <title>The Global Catalogue of Microorganisms (GCM) 10K type strain sequencing project: providing services to taxonomists for standard genome sequencing and annotation.</title>
        <authorList>
            <consortium name="The Broad Institute Genomics Platform"/>
            <consortium name="The Broad Institute Genome Sequencing Center for Infectious Disease"/>
            <person name="Wu L."/>
            <person name="Ma J."/>
        </authorList>
    </citation>
    <scope>NUCLEOTIDE SEQUENCE [LARGE SCALE GENOMIC DNA]</scope>
    <source>
        <strain evidence="4">CCUG 56698</strain>
    </source>
</reference>
<dbReference type="PANTHER" id="PTHR37313">
    <property type="entry name" value="UPF0749 PROTEIN RV1825"/>
    <property type="match status" value="1"/>
</dbReference>
<evidence type="ECO:0000256" key="1">
    <source>
        <dbReference type="ARBA" id="ARBA00009108"/>
    </source>
</evidence>
<sequence length="245" mass="26007">MDDASPAPRRPAMWRRVRRALFARPRPLHVVLLVICFVLGAAMVTQVRAQQTDPLETMNQQDLVALLDELSTREETLRSEKSDLQSQLAELQNAASEQQAARSAAERAATQAAVNAGTVAVHGPGLVMTVTDGGGALDSSQFVMALGELRNAGAEAVALNGVRLTPRSWFTSDSTGVVVDGTRISSPYTWQILGDATTLEPALEIQAGSAQQMRARGAGVDIAASDDLQITAVAPAPKPQWATVK</sequence>
<evidence type="ECO:0000313" key="3">
    <source>
        <dbReference type="EMBL" id="MFC7580434.1"/>
    </source>
</evidence>
<proteinExistence type="inferred from homology"/>
<evidence type="ECO:0000256" key="2">
    <source>
        <dbReference type="SAM" id="MobiDB-lite"/>
    </source>
</evidence>
<dbReference type="Gene3D" id="3.30.70.1880">
    <property type="entry name" value="Protein of unknown function DUF881"/>
    <property type="match status" value="1"/>
</dbReference>
<comment type="similarity">
    <text evidence="1">Belongs to the UPF0749 family.</text>
</comment>
<protein>
    <submittedName>
        <fullName evidence="3">DUF881 domain-containing protein</fullName>
    </submittedName>
</protein>
<feature type="compositionally biased region" description="Low complexity" evidence="2">
    <location>
        <begin position="92"/>
        <end position="103"/>
    </location>
</feature>
<dbReference type="PANTHER" id="PTHR37313:SF2">
    <property type="entry name" value="UPF0749 PROTEIN YLXX"/>
    <property type="match status" value="1"/>
</dbReference>
<accession>A0ABW2SKV4</accession>
<dbReference type="RefSeq" id="WP_380976216.1">
    <property type="nucleotide sequence ID" value="NZ_JBHTEF010000001.1"/>
</dbReference>
<dbReference type="EMBL" id="JBHTEF010000001">
    <property type="protein sequence ID" value="MFC7580434.1"/>
    <property type="molecule type" value="Genomic_DNA"/>
</dbReference>
<evidence type="ECO:0000313" key="4">
    <source>
        <dbReference type="Proteomes" id="UP001596527"/>
    </source>
</evidence>
<dbReference type="InterPro" id="IPR010273">
    <property type="entry name" value="DUF881"/>
</dbReference>
<gene>
    <name evidence="3" type="ORF">ACFQWG_04255</name>
</gene>
<comment type="caution">
    <text evidence="3">The sequence shown here is derived from an EMBL/GenBank/DDBJ whole genome shotgun (WGS) entry which is preliminary data.</text>
</comment>
<dbReference type="Proteomes" id="UP001596527">
    <property type="component" value="Unassembled WGS sequence"/>
</dbReference>
<keyword evidence="4" id="KW-1185">Reference proteome</keyword>
<organism evidence="3 4">
    <name type="scientific">Schaalia naturae</name>
    <dbReference type="NCBI Taxonomy" id="635203"/>
    <lineage>
        <taxon>Bacteria</taxon>
        <taxon>Bacillati</taxon>
        <taxon>Actinomycetota</taxon>
        <taxon>Actinomycetes</taxon>
        <taxon>Actinomycetales</taxon>
        <taxon>Actinomycetaceae</taxon>
        <taxon>Schaalia</taxon>
    </lineage>
</organism>
<name>A0ABW2SKV4_9ACTO</name>